<comment type="similarity">
    <text evidence="1">Belongs to the LOB domain-containing protein family.</text>
</comment>
<evidence type="ECO:0000256" key="3">
    <source>
        <dbReference type="SAM" id="MobiDB-lite"/>
    </source>
</evidence>
<dbReference type="PROSITE" id="PS50891">
    <property type="entry name" value="LOB"/>
    <property type="match status" value="1"/>
</dbReference>
<dbReference type="PANTHER" id="PTHR31301">
    <property type="entry name" value="LOB DOMAIN-CONTAINING PROTEIN 4-RELATED"/>
    <property type="match status" value="1"/>
</dbReference>
<feature type="non-terminal residue" evidence="5">
    <location>
        <position position="1"/>
    </location>
</feature>
<evidence type="ECO:0000256" key="2">
    <source>
        <dbReference type="SAM" id="Coils"/>
    </source>
</evidence>
<dbReference type="AlphaFoldDB" id="R0FSZ0"/>
<dbReference type="KEGG" id="crb:17886666"/>
<proteinExistence type="inferred from homology"/>
<dbReference type="EMBL" id="KB870809">
    <property type="protein sequence ID" value="EOA25541.1"/>
    <property type="molecule type" value="Genomic_DNA"/>
</dbReference>
<accession>R0FSZ0</accession>
<feature type="domain" description="LOB" evidence="4">
    <location>
        <begin position="10"/>
        <end position="111"/>
    </location>
</feature>
<dbReference type="PANTHER" id="PTHR31301:SF131">
    <property type="entry name" value="LOB DOMAIN-CONTAINING PROTEIN 28"/>
    <property type="match status" value="1"/>
</dbReference>
<reference evidence="6" key="1">
    <citation type="journal article" date="2013" name="Nat. Genet.">
        <title>The Capsella rubella genome and the genomic consequences of rapid mating system evolution.</title>
        <authorList>
            <person name="Slotte T."/>
            <person name="Hazzouri K.M."/>
            <person name="Agren J.A."/>
            <person name="Koenig D."/>
            <person name="Maumus F."/>
            <person name="Guo Y.L."/>
            <person name="Steige K."/>
            <person name="Platts A.E."/>
            <person name="Escobar J.S."/>
            <person name="Newman L.K."/>
            <person name="Wang W."/>
            <person name="Mandakova T."/>
            <person name="Vello E."/>
            <person name="Smith L.M."/>
            <person name="Henz S.R."/>
            <person name="Steffen J."/>
            <person name="Takuno S."/>
            <person name="Brandvain Y."/>
            <person name="Coop G."/>
            <person name="Andolfatto P."/>
            <person name="Hu T.T."/>
            <person name="Blanchette M."/>
            <person name="Clark R.M."/>
            <person name="Quesneville H."/>
            <person name="Nordborg M."/>
            <person name="Gaut B.S."/>
            <person name="Lysak M.A."/>
            <person name="Jenkins J."/>
            <person name="Grimwood J."/>
            <person name="Chapman J."/>
            <person name="Prochnik S."/>
            <person name="Shu S."/>
            <person name="Rokhsar D."/>
            <person name="Schmutz J."/>
            <person name="Weigel D."/>
            <person name="Wright S.I."/>
        </authorList>
    </citation>
    <scope>NUCLEOTIDE SEQUENCE [LARGE SCALE GENOMIC DNA]</scope>
    <source>
        <strain evidence="6">cv. Monte Gargano</strain>
    </source>
</reference>
<sequence>ILYIMDNIVPPCAACKYLRRKCTKDCVFAPYFPTNKQENYEMIHKVFGASHVASLINEIHPSQREIAMSTLTWEAQVRLNDLVHGVSSIIDRLQSQLNDLQNQLAIAKNELASGGFVPTFAPQHPIAYQQLQSNPMIPDTPINDGYLTAQQLQNEAQRFASTQTAQMQQTQETHTQHNESVMTVRDKKI</sequence>
<feature type="region of interest" description="Disordered" evidence="3">
    <location>
        <begin position="167"/>
        <end position="189"/>
    </location>
</feature>
<dbReference type="Pfam" id="PF03195">
    <property type="entry name" value="LOB"/>
    <property type="match status" value="1"/>
</dbReference>
<name>R0FSZ0_9BRAS</name>
<feature type="coiled-coil region" evidence="2">
    <location>
        <begin position="83"/>
        <end position="110"/>
    </location>
</feature>
<keyword evidence="6" id="KW-1185">Reference proteome</keyword>
<evidence type="ECO:0000313" key="6">
    <source>
        <dbReference type="Proteomes" id="UP000029121"/>
    </source>
</evidence>
<dbReference type="eggNOG" id="ENOG502QV43">
    <property type="taxonomic scope" value="Eukaryota"/>
</dbReference>
<dbReference type="OrthoDB" id="1059380at2759"/>
<dbReference type="InterPro" id="IPR004883">
    <property type="entry name" value="LOB"/>
</dbReference>
<evidence type="ECO:0000259" key="4">
    <source>
        <dbReference type="PROSITE" id="PS50891"/>
    </source>
</evidence>
<gene>
    <name evidence="5" type="ORF">CARUB_v10018886mg</name>
</gene>
<organism evidence="5 6">
    <name type="scientific">Capsella rubella</name>
    <dbReference type="NCBI Taxonomy" id="81985"/>
    <lineage>
        <taxon>Eukaryota</taxon>
        <taxon>Viridiplantae</taxon>
        <taxon>Streptophyta</taxon>
        <taxon>Embryophyta</taxon>
        <taxon>Tracheophyta</taxon>
        <taxon>Spermatophyta</taxon>
        <taxon>Magnoliopsida</taxon>
        <taxon>eudicotyledons</taxon>
        <taxon>Gunneridae</taxon>
        <taxon>Pentapetalae</taxon>
        <taxon>rosids</taxon>
        <taxon>malvids</taxon>
        <taxon>Brassicales</taxon>
        <taxon>Brassicaceae</taxon>
        <taxon>Camelineae</taxon>
        <taxon>Capsella</taxon>
    </lineage>
</organism>
<evidence type="ECO:0000256" key="1">
    <source>
        <dbReference type="ARBA" id="ARBA00005474"/>
    </source>
</evidence>
<evidence type="ECO:0000313" key="5">
    <source>
        <dbReference type="EMBL" id="EOA25541.1"/>
    </source>
</evidence>
<keyword evidence="2" id="KW-0175">Coiled coil</keyword>
<protein>
    <recommendedName>
        <fullName evidence="4">LOB domain-containing protein</fullName>
    </recommendedName>
</protein>
<dbReference type="STRING" id="81985.R0FSZ0"/>
<dbReference type="Proteomes" id="UP000029121">
    <property type="component" value="Unassembled WGS sequence"/>
</dbReference>